<dbReference type="RefSeq" id="WP_130431159.1">
    <property type="nucleotide sequence ID" value="NZ_SHKP01000005.1"/>
</dbReference>
<dbReference type="InterPro" id="IPR007403">
    <property type="entry name" value="DUF456"/>
</dbReference>
<dbReference type="AlphaFoldDB" id="A0A4Q7VWA1"/>
<name>A0A4Q7VWA1_9BURK</name>
<dbReference type="OrthoDB" id="9134540at2"/>
<keyword evidence="1" id="KW-1133">Transmembrane helix</keyword>
<feature type="transmembrane region" description="Helical" evidence="1">
    <location>
        <begin position="15"/>
        <end position="34"/>
    </location>
</feature>
<feature type="transmembrane region" description="Helical" evidence="1">
    <location>
        <begin position="63"/>
        <end position="83"/>
    </location>
</feature>
<keyword evidence="3" id="KW-1185">Reference proteome</keyword>
<sequence length="181" mass="18807">MSQSLLTLFPQVAPVVWWLLAATLVLIGLVGTVLPLLPGTAFVLAGLVLAAWIDGFARVGPLAITLIAIFALLAWVTDYVAAIMGARQVGASREALVGAAIGTLLGIFTGFVGLLFMPFVGAVAGEWYAQHRKGAAASPNAEQQAVKVGIATWLGLLAGIVVKLMLVLAMILTFVLAWIAS</sequence>
<dbReference type="EMBL" id="SHKP01000005">
    <property type="protein sequence ID" value="RZU00718.1"/>
    <property type="molecule type" value="Genomic_DNA"/>
</dbReference>
<accession>A0A4Q7VWA1</accession>
<proteinExistence type="predicted"/>
<dbReference type="Pfam" id="PF04306">
    <property type="entry name" value="DUF456"/>
    <property type="match status" value="1"/>
</dbReference>
<dbReference type="PANTHER" id="PTHR39165">
    <property type="entry name" value="IG HYPOTHETICAL 17883"/>
    <property type="match status" value="1"/>
</dbReference>
<comment type="caution">
    <text evidence="2">The sequence shown here is derived from an EMBL/GenBank/DDBJ whole genome shotgun (WGS) entry which is preliminary data.</text>
</comment>
<dbReference type="Proteomes" id="UP000293671">
    <property type="component" value="Unassembled WGS sequence"/>
</dbReference>
<evidence type="ECO:0008006" key="4">
    <source>
        <dbReference type="Google" id="ProtNLM"/>
    </source>
</evidence>
<feature type="transmembrane region" description="Helical" evidence="1">
    <location>
        <begin position="95"/>
        <end position="117"/>
    </location>
</feature>
<keyword evidence="1" id="KW-0472">Membrane</keyword>
<dbReference type="PANTHER" id="PTHR39165:SF1">
    <property type="entry name" value="DUF456 DOMAIN-CONTAINING PROTEIN"/>
    <property type="match status" value="1"/>
</dbReference>
<evidence type="ECO:0000313" key="3">
    <source>
        <dbReference type="Proteomes" id="UP000293671"/>
    </source>
</evidence>
<evidence type="ECO:0000256" key="1">
    <source>
        <dbReference type="SAM" id="Phobius"/>
    </source>
</evidence>
<reference evidence="2 3" key="1">
    <citation type="submission" date="2019-02" db="EMBL/GenBank/DDBJ databases">
        <title>Genomic Encyclopedia of Type Strains, Phase IV (KMG-IV): sequencing the most valuable type-strain genomes for metagenomic binning, comparative biology and taxonomic classification.</title>
        <authorList>
            <person name="Goeker M."/>
        </authorList>
    </citation>
    <scope>NUCLEOTIDE SEQUENCE [LARGE SCALE GENOMIC DNA]</scope>
    <source>
        <strain evidence="2 3">DSM 19570</strain>
    </source>
</reference>
<protein>
    <recommendedName>
        <fullName evidence="4">DUF456 domain-containing protein</fullName>
    </recommendedName>
</protein>
<keyword evidence="1" id="KW-0812">Transmembrane</keyword>
<organism evidence="2 3">
    <name type="scientific">Rivibacter subsaxonicus</name>
    <dbReference type="NCBI Taxonomy" id="457575"/>
    <lineage>
        <taxon>Bacteria</taxon>
        <taxon>Pseudomonadati</taxon>
        <taxon>Pseudomonadota</taxon>
        <taxon>Betaproteobacteria</taxon>
        <taxon>Burkholderiales</taxon>
        <taxon>Rivibacter</taxon>
    </lineage>
</organism>
<feature type="transmembrane region" description="Helical" evidence="1">
    <location>
        <begin position="41"/>
        <end position="57"/>
    </location>
</feature>
<evidence type="ECO:0000313" key="2">
    <source>
        <dbReference type="EMBL" id="RZU00718.1"/>
    </source>
</evidence>
<gene>
    <name evidence="2" type="ORF">EV670_1430</name>
</gene>
<feature type="transmembrane region" description="Helical" evidence="1">
    <location>
        <begin position="150"/>
        <end position="179"/>
    </location>
</feature>